<dbReference type="SMART" id="SM00257">
    <property type="entry name" value="LysM"/>
    <property type="match status" value="1"/>
</dbReference>
<dbReference type="InterPro" id="IPR036779">
    <property type="entry name" value="LysM_dom_sf"/>
</dbReference>
<dbReference type="AlphaFoldDB" id="A0A934K736"/>
<dbReference type="InterPro" id="IPR018392">
    <property type="entry name" value="LysM"/>
</dbReference>
<dbReference type="SUPFAM" id="SSF54106">
    <property type="entry name" value="LysM domain"/>
    <property type="match status" value="1"/>
</dbReference>
<evidence type="ECO:0000256" key="2">
    <source>
        <dbReference type="SAM" id="SignalP"/>
    </source>
</evidence>
<dbReference type="CDD" id="cd00118">
    <property type="entry name" value="LysM"/>
    <property type="match status" value="1"/>
</dbReference>
<gene>
    <name evidence="4" type="ORF">JF888_07060</name>
</gene>
<dbReference type="Pfam" id="PF01476">
    <property type="entry name" value="LysM"/>
    <property type="match status" value="1"/>
</dbReference>
<accession>A0A934K736</accession>
<organism evidence="4 5">
    <name type="scientific">Candidatus Dormiibacter inghamiae</name>
    <dbReference type="NCBI Taxonomy" id="3127013"/>
    <lineage>
        <taxon>Bacteria</taxon>
        <taxon>Bacillati</taxon>
        <taxon>Candidatus Dormiibacterota</taxon>
        <taxon>Candidatus Dormibacteria</taxon>
        <taxon>Candidatus Dormibacterales</taxon>
        <taxon>Candidatus Dormibacteraceae</taxon>
        <taxon>Candidatus Dormiibacter</taxon>
    </lineage>
</organism>
<keyword evidence="2" id="KW-0732">Signal</keyword>
<sequence length="80" mass="8390">MAIGLAVFCLLAFGLARSALGGAPTAYETVTVQPGDTVWSIAAEHYPQSDTRVKVGEIEHDNSLSGPSLHPGQRLKLPSS</sequence>
<feature type="domain" description="LysM" evidence="3">
    <location>
        <begin position="28"/>
        <end position="77"/>
    </location>
</feature>
<dbReference type="PROSITE" id="PS51782">
    <property type="entry name" value="LYSM"/>
    <property type="match status" value="1"/>
</dbReference>
<dbReference type="Proteomes" id="UP000620075">
    <property type="component" value="Unassembled WGS sequence"/>
</dbReference>
<proteinExistence type="predicted"/>
<feature type="signal peptide" evidence="2">
    <location>
        <begin position="1"/>
        <end position="21"/>
    </location>
</feature>
<feature type="chain" id="PRO_5037484620" evidence="2">
    <location>
        <begin position="22"/>
        <end position="80"/>
    </location>
</feature>
<protein>
    <submittedName>
        <fullName evidence="4">LysM peptidoglycan-binding domain-containing protein</fullName>
    </submittedName>
</protein>
<evidence type="ECO:0000313" key="4">
    <source>
        <dbReference type="EMBL" id="MBJ7602936.1"/>
    </source>
</evidence>
<dbReference type="Gene3D" id="3.10.350.10">
    <property type="entry name" value="LysM domain"/>
    <property type="match status" value="1"/>
</dbReference>
<evidence type="ECO:0000313" key="5">
    <source>
        <dbReference type="Proteomes" id="UP000620075"/>
    </source>
</evidence>
<name>A0A934K736_9BACT</name>
<evidence type="ECO:0000259" key="3">
    <source>
        <dbReference type="PROSITE" id="PS51782"/>
    </source>
</evidence>
<evidence type="ECO:0000256" key="1">
    <source>
        <dbReference type="SAM" id="MobiDB-lite"/>
    </source>
</evidence>
<feature type="region of interest" description="Disordered" evidence="1">
    <location>
        <begin position="60"/>
        <end position="80"/>
    </location>
</feature>
<dbReference type="EMBL" id="JAEKNQ010000028">
    <property type="protein sequence ID" value="MBJ7602936.1"/>
    <property type="molecule type" value="Genomic_DNA"/>
</dbReference>
<dbReference type="RefSeq" id="WP_338178094.1">
    <property type="nucleotide sequence ID" value="NZ_JAEKNQ010000028.1"/>
</dbReference>
<reference evidence="4 5" key="1">
    <citation type="submission" date="2020-10" db="EMBL/GenBank/DDBJ databases">
        <title>Ca. Dormibacterota MAGs.</title>
        <authorList>
            <person name="Montgomery K."/>
        </authorList>
    </citation>
    <scope>NUCLEOTIDE SEQUENCE [LARGE SCALE GENOMIC DNA]</scope>
    <source>
        <strain evidence="4">SC8811_S16_3</strain>
    </source>
</reference>
<comment type="caution">
    <text evidence="4">The sequence shown here is derived from an EMBL/GenBank/DDBJ whole genome shotgun (WGS) entry which is preliminary data.</text>
</comment>